<dbReference type="RefSeq" id="WP_302243605.1">
    <property type="nucleotide sequence ID" value="NZ_JAULJQ010000002.1"/>
</dbReference>
<gene>
    <name evidence="2" type="ORF">Q2362_01920</name>
</gene>
<organism evidence="2 3">
    <name type="scientific">Campylobacter magnus</name>
    <dbReference type="NCBI Taxonomy" id="3026462"/>
    <lineage>
        <taxon>Bacteria</taxon>
        <taxon>Pseudomonadati</taxon>
        <taxon>Campylobacterota</taxon>
        <taxon>Epsilonproteobacteria</taxon>
        <taxon>Campylobacterales</taxon>
        <taxon>Campylobacteraceae</taxon>
        <taxon>Campylobacter</taxon>
    </lineage>
</organism>
<dbReference type="Proteomes" id="UP001171111">
    <property type="component" value="Unassembled WGS sequence"/>
</dbReference>
<sequence>MNFIYTSQFKIALNEIKNFIALDSPNKAIKFRDELYEKIYGLDFMPKRCRKSTLANDENIRDLIFKGYIIVFKIQNDTIKVLYIYKENEPKMIF</sequence>
<dbReference type="Pfam" id="PF05016">
    <property type="entry name" value="ParE_toxin"/>
    <property type="match status" value="1"/>
</dbReference>
<keyword evidence="1" id="KW-1277">Toxin-antitoxin system</keyword>
<reference evidence="2 3" key="1">
    <citation type="submission" date="2023-06" db="EMBL/GenBank/DDBJ databases">
        <title>Campylobacter magnum sp. nov., isolated from cecal contents of domestic pigs (Sus scrofa domesticus).</title>
        <authorList>
            <person name="Papic B."/>
            <person name="Gruntar I."/>
        </authorList>
    </citation>
    <scope>NUCLEOTIDE SEQUENCE [LARGE SCALE GENOMIC DNA]</scope>
    <source>
        <strain evidence="3">34484-21</strain>
    </source>
</reference>
<dbReference type="InterPro" id="IPR007712">
    <property type="entry name" value="RelE/ParE_toxin"/>
</dbReference>
<evidence type="ECO:0000313" key="2">
    <source>
        <dbReference type="EMBL" id="MDO2408856.1"/>
    </source>
</evidence>
<dbReference type="Gene3D" id="3.30.2310.20">
    <property type="entry name" value="RelE-like"/>
    <property type="match status" value="1"/>
</dbReference>
<name>A0ABT8T5J1_9BACT</name>
<keyword evidence="3" id="KW-1185">Reference proteome</keyword>
<dbReference type="EMBL" id="JAULJQ010000002">
    <property type="protein sequence ID" value="MDO2408856.1"/>
    <property type="molecule type" value="Genomic_DNA"/>
</dbReference>
<comment type="caution">
    <text evidence="2">The sequence shown here is derived from an EMBL/GenBank/DDBJ whole genome shotgun (WGS) entry which is preliminary data.</text>
</comment>
<protein>
    <submittedName>
        <fullName evidence="2">Type II toxin-antitoxin system RelE/ParE family toxin</fullName>
    </submittedName>
</protein>
<accession>A0ABT8T5J1</accession>
<dbReference type="InterPro" id="IPR035093">
    <property type="entry name" value="RelE/ParE_toxin_dom_sf"/>
</dbReference>
<evidence type="ECO:0000256" key="1">
    <source>
        <dbReference type="ARBA" id="ARBA00022649"/>
    </source>
</evidence>
<evidence type="ECO:0000313" key="3">
    <source>
        <dbReference type="Proteomes" id="UP001171111"/>
    </source>
</evidence>
<proteinExistence type="predicted"/>